<comment type="function">
    <text evidence="5">Plays an important role in regulating the size of autophagosomes during the formation process.</text>
</comment>
<dbReference type="Gene3D" id="3.40.30.10">
    <property type="entry name" value="Glutaredoxin"/>
    <property type="match status" value="6"/>
</dbReference>
<dbReference type="InterPro" id="IPR036869">
    <property type="entry name" value="J_dom_sf"/>
</dbReference>
<feature type="signal peptide" evidence="7">
    <location>
        <begin position="1"/>
        <end position="25"/>
    </location>
</feature>
<dbReference type="PROSITE" id="PS00194">
    <property type="entry name" value="THIOREDOXIN_1"/>
    <property type="match status" value="2"/>
</dbReference>
<keyword evidence="7" id="KW-0732">Signal</keyword>
<comment type="subcellular location">
    <subcellularLocation>
        <location evidence="1">Endoplasmic reticulum membrane</location>
        <topology evidence="1">Single-pass type IV membrane protein</topology>
    </subcellularLocation>
</comment>
<dbReference type="PRINTS" id="PR00421">
    <property type="entry name" value="THIOREDOXIN"/>
</dbReference>
<evidence type="ECO:0000313" key="9">
    <source>
        <dbReference type="EMBL" id="CAH0753279.1"/>
    </source>
</evidence>
<accession>A0A9P0C052</accession>
<organism evidence="9 10">
    <name type="scientific">Bemisia tabaci</name>
    <name type="common">Sweetpotato whitefly</name>
    <name type="synonym">Aleurodes tabaci</name>
    <dbReference type="NCBI Taxonomy" id="7038"/>
    <lineage>
        <taxon>Eukaryota</taxon>
        <taxon>Metazoa</taxon>
        <taxon>Ecdysozoa</taxon>
        <taxon>Arthropoda</taxon>
        <taxon>Hexapoda</taxon>
        <taxon>Insecta</taxon>
        <taxon>Pterygota</taxon>
        <taxon>Neoptera</taxon>
        <taxon>Paraneoptera</taxon>
        <taxon>Hemiptera</taxon>
        <taxon>Sternorrhyncha</taxon>
        <taxon>Aleyrodoidea</taxon>
        <taxon>Aleyrodidae</taxon>
        <taxon>Aleyrodinae</taxon>
        <taxon>Bemisia</taxon>
    </lineage>
</organism>
<evidence type="ECO:0000256" key="7">
    <source>
        <dbReference type="SAM" id="SignalP"/>
    </source>
</evidence>
<dbReference type="SMART" id="SM00271">
    <property type="entry name" value="DnaJ"/>
    <property type="match status" value="1"/>
</dbReference>
<dbReference type="GO" id="GO:0036498">
    <property type="term" value="P:IRE1-mediated unfolded protein response"/>
    <property type="evidence" value="ECO:0007669"/>
    <property type="project" value="TreeGrafter"/>
</dbReference>
<dbReference type="AlphaFoldDB" id="A0A9P0C052"/>
<dbReference type="PROSITE" id="PS00636">
    <property type="entry name" value="DNAJ_1"/>
    <property type="match status" value="1"/>
</dbReference>
<evidence type="ECO:0000313" key="10">
    <source>
        <dbReference type="Proteomes" id="UP001152759"/>
    </source>
</evidence>
<proteinExistence type="predicted"/>
<keyword evidence="10" id="KW-1185">Reference proteome</keyword>
<dbReference type="EMBL" id="OU963862">
    <property type="protein sequence ID" value="CAH0753279.1"/>
    <property type="molecule type" value="Genomic_DNA"/>
</dbReference>
<dbReference type="GO" id="GO:0005788">
    <property type="term" value="C:endoplasmic reticulum lumen"/>
    <property type="evidence" value="ECO:0007669"/>
    <property type="project" value="TreeGrafter"/>
</dbReference>
<dbReference type="GO" id="GO:0015035">
    <property type="term" value="F:protein-disulfide reductase activity"/>
    <property type="evidence" value="ECO:0007669"/>
    <property type="project" value="TreeGrafter"/>
</dbReference>
<reference evidence="9" key="1">
    <citation type="submission" date="2021-12" db="EMBL/GenBank/DDBJ databases">
        <authorList>
            <person name="King R."/>
        </authorList>
    </citation>
    <scope>NUCLEOTIDE SEQUENCE</scope>
</reference>
<dbReference type="InterPro" id="IPR013766">
    <property type="entry name" value="Thioredoxin_domain"/>
</dbReference>
<evidence type="ECO:0000256" key="2">
    <source>
        <dbReference type="ARBA" id="ARBA00020920"/>
    </source>
</evidence>
<dbReference type="GO" id="GO:0051787">
    <property type="term" value="F:misfolded protein binding"/>
    <property type="evidence" value="ECO:0007669"/>
    <property type="project" value="TreeGrafter"/>
</dbReference>
<dbReference type="PANTHER" id="PTHR44340">
    <property type="entry name" value="DNAJ HOMOLOG SUBFAMILY C MEMBER 10"/>
    <property type="match status" value="1"/>
</dbReference>
<dbReference type="Gene3D" id="1.10.287.110">
    <property type="entry name" value="DnaJ domain"/>
    <property type="match status" value="1"/>
</dbReference>
<feature type="domain" description="J" evidence="8">
    <location>
        <begin position="28"/>
        <end position="86"/>
    </location>
</feature>
<keyword evidence="4" id="KW-0072">Autophagy</keyword>
<gene>
    <name evidence="9" type="ORF">BEMITA_LOCUS638</name>
</gene>
<evidence type="ECO:0000256" key="4">
    <source>
        <dbReference type="ARBA" id="ARBA00023006"/>
    </source>
</evidence>
<dbReference type="GO" id="GO:0016671">
    <property type="term" value="F:oxidoreductase activity, acting on a sulfur group of donors, disulfide as acceptor"/>
    <property type="evidence" value="ECO:0007669"/>
    <property type="project" value="TreeGrafter"/>
</dbReference>
<dbReference type="InterPro" id="IPR017937">
    <property type="entry name" value="Thioredoxin_CS"/>
</dbReference>
<dbReference type="InterPro" id="IPR001623">
    <property type="entry name" value="DnaJ_domain"/>
</dbReference>
<dbReference type="SUPFAM" id="SSF46565">
    <property type="entry name" value="Chaperone J-domain"/>
    <property type="match status" value="1"/>
</dbReference>
<evidence type="ECO:0000256" key="1">
    <source>
        <dbReference type="ARBA" id="ARBA00004163"/>
    </source>
</evidence>
<dbReference type="Pfam" id="PF00226">
    <property type="entry name" value="DnaJ"/>
    <property type="match status" value="1"/>
</dbReference>
<protein>
    <recommendedName>
        <fullName evidence="2">DnaJ homolog subfamily C member 10</fullName>
    </recommendedName>
    <alternativeName>
        <fullName evidence="3">DnaJ homolog subfamily C member 16</fullName>
    </alternativeName>
    <alternativeName>
        <fullName evidence="6">Endoplasmic reticulum DNA J domain-containing protein 8</fullName>
    </alternativeName>
</protein>
<evidence type="ECO:0000259" key="8">
    <source>
        <dbReference type="SMART" id="SM00271"/>
    </source>
</evidence>
<dbReference type="KEGG" id="btab:109034030"/>
<dbReference type="InterPro" id="IPR036249">
    <property type="entry name" value="Thioredoxin-like_sf"/>
</dbReference>
<evidence type="ECO:0000256" key="5">
    <source>
        <dbReference type="ARBA" id="ARBA00035002"/>
    </source>
</evidence>
<dbReference type="CDD" id="cd06257">
    <property type="entry name" value="DnaJ"/>
    <property type="match status" value="1"/>
</dbReference>
<dbReference type="Pfam" id="PF00085">
    <property type="entry name" value="Thioredoxin"/>
    <property type="match status" value="4"/>
</dbReference>
<dbReference type="InterPro" id="IPR018253">
    <property type="entry name" value="DnaJ_domain_CS"/>
</dbReference>
<sequence length="788" mass="90228">MYSAQNCIMRLLLIFVLVFCLGVKASSENYYEILGVAKYADNLEIRKAFKKLAVKLHPDKNQDDPDAHATFIKLTRAYEVLKDPTLRKNYDKFGDEKPTEVPKYHSWSYYSDDFGLYDDNPEIVTLSTSDFKVNVARFESQWFIKFYSPRCSHCHYLAPTWRKLAKELKGVIKFGAVNCEEEWNLCRQEGILSYPTLMLYPSRIQYNGDRDKDTLVKFILNHVETKIIHINYPDDWMADVQESNSKLWMFLLCNSEKYPACIQSDERIKLAAMLASFVGFGVVDCREAEDICETLSNHENSSSVVFWNKAEKSGTLISSNEPEEITKIVLDLLPPVPSLNADTVESITEQLKEETSSPWLLIFTIQYDEKLDLELKALPSLLPNINVGKVHCAQMNTFCRNLFIMRYPEFIVFKPGGGHEFYHGHHFAYDIAMFAQEAVKAKNFRAISYEEFHESVVTQKPDSKSSPWVVDFYAPWCPPCLSLLPQLREASIRVANVNFGVVDCTVHHQLCSEQNIGSYPTTIFFFNGTRNNYKGPQSPDEIVEFLNDIQNPIVIKLTEETFYRSVGRKPKDAIWVVDFFMPWCGPCQQLAPQFRKLAKLVSGIPNIFLASVNCEEEGELCRQQGIRSYPHIRLYPLASEGLSSFAIFSGHQRNVLTLRVWLLSFLPSVVEDLDPNSFPAKVVDSNDLWLIDFYAPWCSHCHSFEPEFSTVAQKLSSHVKFGKINCDAFHNLCRNAGVSGYPTVQFYHAQGNRGYKGMEIMSQKANVIEEAVRSVLERQGKIIAHDEL</sequence>
<dbReference type="GO" id="GO:0005789">
    <property type="term" value="C:endoplasmic reticulum membrane"/>
    <property type="evidence" value="ECO:0007669"/>
    <property type="project" value="UniProtKB-SubCell"/>
</dbReference>
<dbReference type="SUPFAM" id="SSF52833">
    <property type="entry name" value="Thioredoxin-like"/>
    <property type="match status" value="5"/>
</dbReference>
<dbReference type="InterPro" id="IPR052460">
    <property type="entry name" value="ER_disulfide_reductase"/>
</dbReference>
<name>A0A9P0C052_BEMTA</name>
<dbReference type="PANTHER" id="PTHR44340:SF1">
    <property type="entry name" value="DNAJ HOMOLOG SUBFAMILY C MEMBER 10"/>
    <property type="match status" value="1"/>
</dbReference>
<dbReference type="GO" id="GO:0006914">
    <property type="term" value="P:autophagy"/>
    <property type="evidence" value="ECO:0007669"/>
    <property type="project" value="UniProtKB-KW"/>
</dbReference>
<evidence type="ECO:0000256" key="6">
    <source>
        <dbReference type="ARBA" id="ARBA00035043"/>
    </source>
</evidence>
<dbReference type="PRINTS" id="PR00625">
    <property type="entry name" value="JDOMAIN"/>
</dbReference>
<feature type="chain" id="PRO_5040481911" description="DnaJ homolog subfamily C member 10" evidence="7">
    <location>
        <begin position="26"/>
        <end position="788"/>
    </location>
</feature>
<evidence type="ECO:0000256" key="3">
    <source>
        <dbReference type="ARBA" id="ARBA00020921"/>
    </source>
</evidence>
<dbReference type="Proteomes" id="UP001152759">
    <property type="component" value="Chromosome 1"/>
</dbReference>